<comment type="cofactor">
    <cofactor evidence="1">
        <name>pyridoxal 5'-phosphate</name>
        <dbReference type="ChEBI" id="CHEBI:597326"/>
    </cofactor>
</comment>
<evidence type="ECO:0000313" key="5">
    <source>
        <dbReference type="EMBL" id="ABQ66871.1"/>
    </source>
</evidence>
<dbReference type="EMBL" id="CP000699">
    <property type="protein sequence ID" value="ABQ66871.1"/>
    <property type="molecule type" value="Genomic_DNA"/>
</dbReference>
<dbReference type="GO" id="GO:0009097">
    <property type="term" value="P:isoleucine biosynthetic process"/>
    <property type="evidence" value="ECO:0007669"/>
    <property type="project" value="TreeGrafter"/>
</dbReference>
<evidence type="ECO:0000256" key="3">
    <source>
        <dbReference type="ARBA" id="ARBA00023239"/>
    </source>
</evidence>
<dbReference type="PANTHER" id="PTHR48078:SF6">
    <property type="entry name" value="L-THREONINE DEHYDRATASE CATABOLIC TDCB"/>
    <property type="match status" value="1"/>
</dbReference>
<dbReference type="InterPro" id="IPR050147">
    <property type="entry name" value="Ser/Thr_Dehydratase"/>
</dbReference>
<feature type="domain" description="Tryptophan synthase beta chain-like PALP" evidence="4">
    <location>
        <begin position="26"/>
        <end position="301"/>
    </location>
</feature>
<evidence type="ECO:0000256" key="2">
    <source>
        <dbReference type="ARBA" id="ARBA00022898"/>
    </source>
</evidence>
<evidence type="ECO:0000313" key="6">
    <source>
        <dbReference type="Proteomes" id="UP000001989"/>
    </source>
</evidence>
<keyword evidence="3" id="KW-0456">Lyase</keyword>
<dbReference type="KEGG" id="swi:Swit_0503"/>
<dbReference type="GO" id="GO:0003941">
    <property type="term" value="F:L-serine ammonia-lyase activity"/>
    <property type="evidence" value="ECO:0007669"/>
    <property type="project" value="TreeGrafter"/>
</dbReference>
<dbReference type="SUPFAM" id="SSF53686">
    <property type="entry name" value="Tryptophan synthase beta subunit-like PLP-dependent enzymes"/>
    <property type="match status" value="1"/>
</dbReference>
<dbReference type="Pfam" id="PF00291">
    <property type="entry name" value="PALP"/>
    <property type="match status" value="1"/>
</dbReference>
<gene>
    <name evidence="5" type="ordered locus">Swit_0503</name>
</gene>
<evidence type="ECO:0000256" key="1">
    <source>
        <dbReference type="ARBA" id="ARBA00001933"/>
    </source>
</evidence>
<dbReference type="InterPro" id="IPR036052">
    <property type="entry name" value="TrpB-like_PALP_sf"/>
</dbReference>
<keyword evidence="2" id="KW-0663">Pyridoxal phosphate</keyword>
<dbReference type="PANTHER" id="PTHR48078">
    <property type="entry name" value="THREONINE DEHYDRATASE, MITOCHONDRIAL-RELATED"/>
    <property type="match status" value="1"/>
</dbReference>
<dbReference type="AlphaFoldDB" id="A0A9J9H8F3"/>
<dbReference type="OrthoDB" id="9811476at2"/>
<evidence type="ECO:0000259" key="4">
    <source>
        <dbReference type="Pfam" id="PF00291"/>
    </source>
</evidence>
<dbReference type="Proteomes" id="UP000001989">
    <property type="component" value="Chromosome"/>
</dbReference>
<dbReference type="GO" id="GO:0006567">
    <property type="term" value="P:L-threonine catabolic process"/>
    <property type="evidence" value="ECO:0007669"/>
    <property type="project" value="TreeGrafter"/>
</dbReference>
<dbReference type="GO" id="GO:0006565">
    <property type="term" value="P:L-serine catabolic process"/>
    <property type="evidence" value="ECO:0007669"/>
    <property type="project" value="TreeGrafter"/>
</dbReference>
<keyword evidence="6" id="KW-1185">Reference proteome</keyword>
<protein>
    <submittedName>
        <fullName evidence="5">Pyridoxal-5'-phosphate-dependent enzyme, beta subunit</fullName>
    </submittedName>
</protein>
<name>A0A9J9H8F3_RHIWR</name>
<dbReference type="GO" id="GO:0004794">
    <property type="term" value="F:threonine deaminase activity"/>
    <property type="evidence" value="ECO:0007669"/>
    <property type="project" value="TreeGrafter"/>
</dbReference>
<sequence length="318" mass="32233">MAVATPALPALAEIEAARERIAGIADPTPLVRLQADGRADIHLKLETLQPVGSFKVRCAANALLRRVEAGARDVSTASAGNFAQGLAYAGRERGVKVTAYVPETAAESKLDGLRRLGAAIVALPYDRWWAMLAEGSDDAGFIHPVADPDVLAGNGTIGLELLDARPDLAAVIVPYGGGGLISGIAAALKARGSNARVIACETEAGAPLRAALAAGRPVTIPFDSGSFVTGMGGPAVIPAMWPHVRALVDDTALVSLAETAAAVRLLVERHHLIAEGAGAAPVAAALARQEAAGPVACIVSGGHLDLGHLVTILGGAVP</sequence>
<accession>A0A9J9H8F3</accession>
<reference evidence="5 6" key="1">
    <citation type="journal article" date="2010" name="J. Bacteriol.">
        <title>Genome sequence of the dioxin-mineralizing bacterium Sphingomonas wittichii RW1.</title>
        <authorList>
            <person name="Miller T.R."/>
            <person name="Delcher A.L."/>
            <person name="Salzberg S.L."/>
            <person name="Saunders E."/>
            <person name="Detter J.C."/>
            <person name="Halden R.U."/>
        </authorList>
    </citation>
    <scope>NUCLEOTIDE SEQUENCE [LARGE SCALE GENOMIC DNA]</scope>
    <source>
        <strain evidence="6">DSM 6014 / CCUG 31198 / JCM 15750 / NBRC 105917 / EY 4224 / RW1</strain>
    </source>
</reference>
<dbReference type="Gene3D" id="3.40.50.1100">
    <property type="match status" value="2"/>
</dbReference>
<proteinExistence type="predicted"/>
<dbReference type="InterPro" id="IPR001926">
    <property type="entry name" value="TrpB-like_PALP"/>
</dbReference>
<organism evidence="5 6">
    <name type="scientific">Rhizorhabdus wittichii (strain DSM 6014 / CCUG 31198 / JCM 15750 / NBRC 105917 / EY 4224 / RW1)</name>
    <name type="common">Sphingomonas wittichii</name>
    <dbReference type="NCBI Taxonomy" id="392499"/>
    <lineage>
        <taxon>Bacteria</taxon>
        <taxon>Pseudomonadati</taxon>
        <taxon>Pseudomonadota</taxon>
        <taxon>Alphaproteobacteria</taxon>
        <taxon>Sphingomonadales</taxon>
        <taxon>Sphingomonadaceae</taxon>
        <taxon>Rhizorhabdus</taxon>
    </lineage>
</organism>